<comment type="caution">
    <text evidence="3">The sequence shown here is derived from an EMBL/GenBank/DDBJ whole genome shotgun (WGS) entry which is preliminary data.</text>
</comment>
<dbReference type="GO" id="GO:0016757">
    <property type="term" value="F:glycosyltransferase activity"/>
    <property type="evidence" value="ECO:0007669"/>
    <property type="project" value="InterPro"/>
</dbReference>
<dbReference type="PANTHER" id="PTHR12526">
    <property type="entry name" value="GLYCOSYLTRANSFERASE"/>
    <property type="match status" value="1"/>
</dbReference>
<protein>
    <submittedName>
        <fullName evidence="3">Glycosyltransferase</fullName>
    </submittedName>
</protein>
<dbReference type="RefSeq" id="WP_118035412.1">
    <property type="nucleotide sequence ID" value="NZ_QRTP01000002.1"/>
</dbReference>
<dbReference type="Gene3D" id="3.40.50.2000">
    <property type="entry name" value="Glycogen Phosphorylase B"/>
    <property type="match status" value="2"/>
</dbReference>
<dbReference type="EMBL" id="QRTP01000002">
    <property type="protein sequence ID" value="RGQ86484.1"/>
    <property type="molecule type" value="Genomic_DNA"/>
</dbReference>
<keyword evidence="3" id="KW-0808">Transferase</keyword>
<dbReference type="Proteomes" id="UP000286147">
    <property type="component" value="Unassembled WGS sequence"/>
</dbReference>
<evidence type="ECO:0000259" key="2">
    <source>
        <dbReference type="Pfam" id="PF13439"/>
    </source>
</evidence>
<accession>A0A412CHB1</accession>
<dbReference type="AlphaFoldDB" id="A0A412CHB1"/>
<dbReference type="PANTHER" id="PTHR12526:SF630">
    <property type="entry name" value="GLYCOSYLTRANSFERASE"/>
    <property type="match status" value="1"/>
</dbReference>
<sequence>MKKILSIVSGNPSGSLNIAIDISNYLKTRGYEVIDIFRKYNNTDLKGIIVIKDKFTIDYILSLGEFIRHSKPDLIIVHGYSTHIWTKLALVYAKIPVKLIHVEHNTEKYTPFRRYLTRKLDKYTNKYICVSKGVANHLIKQGIDKSKVEVIYNGIDIQSFDLPKEKHDIFTVGMVARFSKQKDQMTLIKAIEYLIKEKNEKINLLLMGIGKTRKKCEKYISEHNLDNNIKIIEGNFKDLIVKTDLFVLATHYEGFGLVLCEAMAAKTPVISTDVSGANEVVLNNKTGLLVEDNNILDLANNILKMKNSKELRESLSKEAYEFINEKFSLELMYKNYENSIKEMIYNE</sequence>
<evidence type="ECO:0000259" key="1">
    <source>
        <dbReference type="Pfam" id="PF00534"/>
    </source>
</evidence>
<feature type="domain" description="Glycosyltransferase subfamily 4-like N-terminal" evidence="2">
    <location>
        <begin position="17"/>
        <end position="158"/>
    </location>
</feature>
<proteinExistence type="predicted"/>
<dbReference type="Pfam" id="PF00534">
    <property type="entry name" value="Glycos_transf_1"/>
    <property type="match status" value="1"/>
</dbReference>
<dbReference type="InterPro" id="IPR028098">
    <property type="entry name" value="Glyco_trans_4-like_N"/>
</dbReference>
<name>A0A412CHB1_9FIRM</name>
<evidence type="ECO:0000313" key="3">
    <source>
        <dbReference type="EMBL" id="RGQ86484.1"/>
    </source>
</evidence>
<dbReference type="InterPro" id="IPR001296">
    <property type="entry name" value="Glyco_trans_1"/>
</dbReference>
<organism evidence="3 4">
    <name type="scientific">Megamonas rupellensis</name>
    <dbReference type="NCBI Taxonomy" id="491921"/>
    <lineage>
        <taxon>Bacteria</taxon>
        <taxon>Bacillati</taxon>
        <taxon>Bacillota</taxon>
        <taxon>Negativicutes</taxon>
        <taxon>Selenomonadales</taxon>
        <taxon>Selenomonadaceae</taxon>
        <taxon>Megamonas</taxon>
    </lineage>
</organism>
<dbReference type="SUPFAM" id="SSF53756">
    <property type="entry name" value="UDP-Glycosyltransferase/glycogen phosphorylase"/>
    <property type="match status" value="1"/>
</dbReference>
<gene>
    <name evidence="3" type="ORF">DWY77_00920</name>
</gene>
<dbReference type="CDD" id="cd03801">
    <property type="entry name" value="GT4_PimA-like"/>
    <property type="match status" value="1"/>
</dbReference>
<reference evidence="3 4" key="1">
    <citation type="submission" date="2018-08" db="EMBL/GenBank/DDBJ databases">
        <title>A genome reference for cultivated species of the human gut microbiota.</title>
        <authorList>
            <person name="Zou Y."/>
            <person name="Xue W."/>
            <person name="Luo G."/>
        </authorList>
    </citation>
    <scope>NUCLEOTIDE SEQUENCE [LARGE SCALE GENOMIC DNA]</scope>
    <source>
        <strain evidence="3 4">AF27-12</strain>
    </source>
</reference>
<dbReference type="Pfam" id="PF13439">
    <property type="entry name" value="Glyco_transf_4"/>
    <property type="match status" value="1"/>
</dbReference>
<evidence type="ECO:0000313" key="4">
    <source>
        <dbReference type="Proteomes" id="UP000286147"/>
    </source>
</evidence>
<feature type="domain" description="Glycosyl transferase family 1" evidence="1">
    <location>
        <begin position="167"/>
        <end position="321"/>
    </location>
</feature>